<feature type="binding site" evidence="10">
    <location>
        <position position="122"/>
    </location>
    <ligand>
        <name>glycerol</name>
        <dbReference type="ChEBI" id="CHEBI:17754"/>
    </ligand>
</feature>
<dbReference type="KEGG" id="cpor:BED41_11615"/>
<feature type="binding site" evidence="11">
    <location>
        <position position="132"/>
    </location>
    <ligand>
        <name>NAD(+)</name>
        <dbReference type="ChEBI" id="CHEBI:57540"/>
    </ligand>
</feature>
<evidence type="ECO:0000256" key="11">
    <source>
        <dbReference type="PIRSR" id="PIRSR000112-3"/>
    </source>
</evidence>
<dbReference type="Gene3D" id="3.40.50.1970">
    <property type="match status" value="1"/>
</dbReference>
<protein>
    <recommendedName>
        <fullName evidence="7">Glycerol dehydrogenase</fullName>
        <ecNumber evidence="6">1.1.1.6</ecNumber>
    </recommendedName>
</protein>
<dbReference type="PIRSF" id="PIRSF000112">
    <property type="entry name" value="Glycerol_dehydrogenase"/>
    <property type="match status" value="1"/>
</dbReference>
<feature type="binding site" evidence="11">
    <location>
        <position position="40"/>
    </location>
    <ligand>
        <name>NAD(+)</name>
        <dbReference type="ChEBI" id="CHEBI:57540"/>
    </ligand>
</feature>
<feature type="binding site" evidence="9">
    <location>
        <position position="274"/>
    </location>
    <ligand>
        <name>glycerol</name>
        <dbReference type="ChEBI" id="CHEBI:17754"/>
    </ligand>
</feature>
<dbReference type="EMBL" id="CP016757">
    <property type="protein sequence ID" value="ANZ45666.1"/>
    <property type="molecule type" value="Genomic_DNA"/>
</dbReference>
<dbReference type="GO" id="GO:0008888">
    <property type="term" value="F:glycerol dehydrogenase (NAD+) activity"/>
    <property type="evidence" value="ECO:0007669"/>
    <property type="project" value="UniProtKB-EC"/>
</dbReference>
<dbReference type="EC" id="1.1.1.6" evidence="6"/>
<feature type="binding site" evidence="11">
    <location>
        <begin position="95"/>
        <end position="99"/>
    </location>
    <ligand>
        <name>NAD(+)</name>
        <dbReference type="ChEBI" id="CHEBI:57540"/>
    </ligand>
</feature>
<feature type="binding site" evidence="10">
    <location>
        <position position="274"/>
    </location>
    <ligand>
        <name>Zn(2+)</name>
        <dbReference type="ChEBI" id="CHEBI:29105"/>
        <note>catalytic</note>
    </ligand>
</feature>
<dbReference type="PROSITE" id="PS00913">
    <property type="entry name" value="ADH_IRON_1"/>
    <property type="match status" value="1"/>
</dbReference>
<feature type="binding site" evidence="9">
    <location>
        <position position="257"/>
    </location>
    <ligand>
        <name>glycerol</name>
        <dbReference type="ChEBI" id="CHEBI:17754"/>
    </ligand>
</feature>
<evidence type="ECO:0000256" key="6">
    <source>
        <dbReference type="ARBA" id="ARBA00039147"/>
    </source>
</evidence>
<keyword evidence="14" id="KW-1185">Reference proteome</keyword>
<sequence length="371" mass="39192">MLSSTTRAFGSPLRYVQGPGEFSRLPQYTAPYGKACVLIDGFLYPELNARLEKAYDGGEFTSIKFQGECCDEEIGRIGAIAREQNGCVFVGVGGGKTLDTAKLCADAMNMPLIIVPSSASTDAPVSEIAVIYTPDGEYIGSRKVKKNADLVLVDSEIIAKSPRRLFIAGMGDALATWLEAQAVDGSDSPNYIGAGYRRSKAGMAIARASWDILFADGLNALAALELGVVTEALENVIEANTLLSGLGFLNTGLATAHGIHSGLTALPETHKYLHGEKVAFGIVCQLVLENSDASVVDKVMNFMAAIGLPMTLADLGVEATPEKITAIAEKTANGPLVHQEPFLVNSERVYAAILAADALGKKYKAKAATNK</sequence>
<dbReference type="NCBIfam" id="NF006941">
    <property type="entry name" value="PRK09423.1"/>
    <property type="match status" value="1"/>
</dbReference>
<dbReference type="PANTHER" id="PTHR43616:SF5">
    <property type="entry name" value="GLYCEROL DEHYDROGENASE 1"/>
    <property type="match status" value="1"/>
</dbReference>
<evidence type="ECO:0000256" key="8">
    <source>
        <dbReference type="ARBA" id="ARBA00049006"/>
    </source>
</evidence>
<evidence type="ECO:0000256" key="2">
    <source>
        <dbReference type="ARBA" id="ARBA00022723"/>
    </source>
</evidence>
<dbReference type="STRING" id="1197717.BED41_11615"/>
<keyword evidence="2 9" id="KW-0479">Metal-binding</keyword>
<comment type="pathway">
    <text evidence="5">Polyol metabolism; glycerol fermentation; glycerone phosphate from glycerol (oxidative route): step 1/2.</text>
</comment>
<keyword evidence="9" id="KW-0862">Zinc</keyword>
<keyword evidence="4 11" id="KW-0520">NAD</keyword>
<evidence type="ECO:0000259" key="12">
    <source>
        <dbReference type="Pfam" id="PF00465"/>
    </source>
</evidence>
<dbReference type="GO" id="GO:0046872">
    <property type="term" value="F:metal ion binding"/>
    <property type="evidence" value="ECO:0007669"/>
    <property type="project" value="UniProtKB-KW"/>
</dbReference>
<comment type="cofactor">
    <cofactor evidence="9">
        <name>Zn(2+)</name>
        <dbReference type="ChEBI" id="CHEBI:29105"/>
    </cofactor>
    <text evidence="9">Binds 1 zinc ion per subunit.</text>
</comment>
<name>A0A1B2I6T8_9BACT</name>
<evidence type="ECO:0000256" key="9">
    <source>
        <dbReference type="PIRSR" id="PIRSR000112-1"/>
    </source>
</evidence>
<dbReference type="PANTHER" id="PTHR43616">
    <property type="entry name" value="GLYCEROL DEHYDROGENASE"/>
    <property type="match status" value="1"/>
</dbReference>
<feature type="binding site" evidence="11">
    <location>
        <position position="126"/>
    </location>
    <ligand>
        <name>NAD(+)</name>
        <dbReference type="ChEBI" id="CHEBI:57540"/>
    </ligand>
</feature>
<reference evidence="13" key="1">
    <citation type="submission" date="2016-08" db="EMBL/GenBank/DDBJ databases">
        <title>Complete genome of Cloacibacillus porcorum.</title>
        <authorList>
            <person name="Looft T."/>
            <person name="Bayles D.O."/>
            <person name="Alt D.P."/>
        </authorList>
    </citation>
    <scope>NUCLEOTIDE SEQUENCE [LARGE SCALE GENOMIC DNA]</scope>
    <source>
        <strain evidence="13">CL-84</strain>
    </source>
</reference>
<dbReference type="SUPFAM" id="SSF56796">
    <property type="entry name" value="Dehydroquinate synthase-like"/>
    <property type="match status" value="1"/>
</dbReference>
<gene>
    <name evidence="13" type="ORF">BED41_11615</name>
</gene>
<dbReference type="Pfam" id="PF00465">
    <property type="entry name" value="Fe-ADH"/>
    <property type="match status" value="1"/>
</dbReference>
<evidence type="ECO:0000256" key="1">
    <source>
        <dbReference type="ARBA" id="ARBA00007358"/>
    </source>
</evidence>
<feature type="binding site" evidence="9">
    <location>
        <position position="172"/>
    </location>
    <ligand>
        <name>glycerol</name>
        <dbReference type="ChEBI" id="CHEBI:17754"/>
    </ligand>
</feature>
<dbReference type="CDD" id="cd08170">
    <property type="entry name" value="GlyDH"/>
    <property type="match status" value="1"/>
</dbReference>
<evidence type="ECO:0000256" key="3">
    <source>
        <dbReference type="ARBA" id="ARBA00023002"/>
    </source>
</evidence>
<evidence type="ECO:0000256" key="5">
    <source>
        <dbReference type="ARBA" id="ARBA00037918"/>
    </source>
</evidence>
<dbReference type="Proteomes" id="UP000093044">
    <property type="component" value="Chromosome"/>
</dbReference>
<dbReference type="GeneID" id="83058493"/>
<dbReference type="AlphaFoldDB" id="A0A1B2I6T8"/>
<evidence type="ECO:0000256" key="7">
    <source>
        <dbReference type="ARBA" id="ARBA00040132"/>
    </source>
</evidence>
<dbReference type="InterPro" id="IPR018211">
    <property type="entry name" value="ADH_Fe_CS"/>
</dbReference>
<evidence type="ECO:0000256" key="4">
    <source>
        <dbReference type="ARBA" id="ARBA00023027"/>
    </source>
</evidence>
<evidence type="ECO:0000313" key="14">
    <source>
        <dbReference type="Proteomes" id="UP000093044"/>
    </source>
</evidence>
<organism evidence="13 14">
    <name type="scientific">Cloacibacillus porcorum</name>
    <dbReference type="NCBI Taxonomy" id="1197717"/>
    <lineage>
        <taxon>Bacteria</taxon>
        <taxon>Thermotogati</taxon>
        <taxon>Synergistota</taxon>
        <taxon>Synergistia</taxon>
        <taxon>Synergistales</taxon>
        <taxon>Synergistaceae</taxon>
        <taxon>Cloacibacillus</taxon>
    </lineage>
</organism>
<dbReference type="Gene3D" id="1.20.1090.10">
    <property type="entry name" value="Dehydroquinate synthase-like - alpha domain"/>
    <property type="match status" value="1"/>
</dbReference>
<dbReference type="OrthoDB" id="5198708at2"/>
<accession>A0A1B2I6T8</accession>
<dbReference type="InterPro" id="IPR001670">
    <property type="entry name" value="ADH_Fe/GldA"/>
</dbReference>
<proteinExistence type="inferred from homology"/>
<evidence type="ECO:0000256" key="10">
    <source>
        <dbReference type="PIRSR" id="PIRSR000112-2"/>
    </source>
</evidence>
<dbReference type="RefSeq" id="WP_066746403.1">
    <property type="nucleotide sequence ID" value="NZ_CP016757.1"/>
</dbReference>
<keyword evidence="3" id="KW-0560">Oxidoreductase</keyword>
<dbReference type="InterPro" id="IPR016205">
    <property type="entry name" value="Glycerol_DH"/>
</dbReference>
<evidence type="ECO:0000313" key="13">
    <source>
        <dbReference type="EMBL" id="ANZ45666.1"/>
    </source>
</evidence>
<comment type="catalytic activity">
    <reaction evidence="8">
        <text>glycerol + NAD(+) = dihydroxyacetone + NADH + H(+)</text>
        <dbReference type="Rhea" id="RHEA:13769"/>
        <dbReference type="ChEBI" id="CHEBI:15378"/>
        <dbReference type="ChEBI" id="CHEBI:16016"/>
        <dbReference type="ChEBI" id="CHEBI:17754"/>
        <dbReference type="ChEBI" id="CHEBI:57540"/>
        <dbReference type="ChEBI" id="CHEBI:57945"/>
        <dbReference type="EC" id="1.1.1.6"/>
    </reaction>
</comment>
<feature type="domain" description="Alcohol dehydrogenase iron-type/glycerol dehydrogenase GldA" evidence="12">
    <location>
        <begin position="12"/>
        <end position="154"/>
    </location>
</feature>
<comment type="similarity">
    <text evidence="1">Belongs to the iron-containing alcohol dehydrogenase family.</text>
</comment>